<dbReference type="InterPro" id="IPR050437">
    <property type="entry name" value="Ribos_protein_bS1-like"/>
</dbReference>
<keyword evidence="2 5" id="KW-0689">Ribosomal protein</keyword>
<keyword evidence="3" id="KW-0687">Ribonucleoprotein</keyword>
<dbReference type="InterPro" id="IPR035104">
    <property type="entry name" value="Ribosomal_protein_S1-like"/>
</dbReference>
<organism evidence="5 6">
    <name type="scientific">Clostridium malenominatum</name>
    <dbReference type="NCBI Taxonomy" id="1539"/>
    <lineage>
        <taxon>Bacteria</taxon>
        <taxon>Bacillati</taxon>
        <taxon>Bacillota</taxon>
        <taxon>Clostridia</taxon>
        <taxon>Eubacteriales</taxon>
        <taxon>Clostridiaceae</taxon>
        <taxon>Clostridium</taxon>
    </lineage>
</organism>
<dbReference type="NCBIfam" id="NF005208">
    <property type="entry name" value="PRK06676.1"/>
    <property type="match status" value="1"/>
</dbReference>
<feature type="domain" description="S1 motif" evidence="4">
    <location>
        <begin position="113"/>
        <end position="179"/>
    </location>
</feature>
<reference evidence="5 6" key="1">
    <citation type="journal article" date="2019" name="Int. J. Syst. Evol. Microbiol.">
        <title>The Global Catalogue of Microorganisms (GCM) 10K type strain sequencing project: providing services to taxonomists for standard genome sequencing and annotation.</title>
        <authorList>
            <consortium name="The Broad Institute Genomics Platform"/>
            <consortium name="The Broad Institute Genome Sequencing Center for Infectious Disease"/>
            <person name="Wu L."/>
            <person name="Ma J."/>
        </authorList>
    </citation>
    <scope>NUCLEOTIDE SEQUENCE [LARGE SCALE GENOMIC DNA]</scope>
    <source>
        <strain evidence="5 6">JCM 1405</strain>
    </source>
</reference>
<dbReference type="InterPro" id="IPR003029">
    <property type="entry name" value="S1_domain"/>
</dbReference>
<dbReference type="CDD" id="cd05687">
    <property type="entry name" value="S1_RPS1_repeat_ec1_hs1"/>
    <property type="match status" value="1"/>
</dbReference>
<accession>A0ABN1IY84</accession>
<dbReference type="CDD" id="cd04465">
    <property type="entry name" value="S1_RPS1_repeat_ec2_hs2"/>
    <property type="match status" value="1"/>
</dbReference>
<evidence type="ECO:0000313" key="5">
    <source>
        <dbReference type="EMBL" id="GAA0723516.1"/>
    </source>
</evidence>
<dbReference type="PRINTS" id="PR00681">
    <property type="entry name" value="RIBOSOMALS1"/>
</dbReference>
<evidence type="ECO:0000256" key="3">
    <source>
        <dbReference type="ARBA" id="ARBA00023274"/>
    </source>
</evidence>
<comment type="similarity">
    <text evidence="1">Belongs to the bacterial ribosomal protein bS1 family.</text>
</comment>
<dbReference type="PROSITE" id="PS50126">
    <property type="entry name" value="S1"/>
    <property type="match status" value="4"/>
</dbReference>
<feature type="domain" description="S1 motif" evidence="4">
    <location>
        <begin position="26"/>
        <end position="95"/>
    </location>
</feature>
<dbReference type="PANTHER" id="PTHR10724:SF7">
    <property type="entry name" value="SMALL RIBOSOMAL SUBUNIT PROTEIN BS1C"/>
    <property type="match status" value="1"/>
</dbReference>
<evidence type="ECO:0000256" key="1">
    <source>
        <dbReference type="ARBA" id="ARBA00006767"/>
    </source>
</evidence>
<dbReference type="RefSeq" id="WP_343768658.1">
    <property type="nucleotide sequence ID" value="NZ_BAAACF010000001.1"/>
</dbReference>
<sequence>MEEQKDVTMKEFIESIEKSMRKINKGDVVKGTVISLNDEEVLVNIGYMSDGVVPKNELTFEGEVNPHDILKAGEEIFVYILEINDGEGNVLLSKKRADVVKNWDDLEEAFEKKSVLTVKVKEGVKGGVIAFIKGIRAFIPASQISTQYIDNLNNFVGEELKARIIEFDKDKEKLVLSSKEIQLEEKEKSKEKTWNSIKVGEKVSGKVTKLMKYGAFVDLGGVEGLIHINDLSWKKVNKPEEILSAGDEVEVFITDLDRSKNRISLALKDVKDDPWKNVKYKTGEILEGKVVRLLEFGAIVELEDGIEGLVHISEISDDRILKVDDVLKLGDKVKVKVIDINNEGKKISLSIKNASNPYEEELKKFNDTEEGFTIGELFKDLFK</sequence>
<dbReference type="Proteomes" id="UP001500339">
    <property type="component" value="Unassembled WGS sequence"/>
</dbReference>
<keyword evidence="6" id="KW-1185">Reference proteome</keyword>
<dbReference type="EMBL" id="BAAACF010000001">
    <property type="protein sequence ID" value="GAA0723516.1"/>
    <property type="molecule type" value="Genomic_DNA"/>
</dbReference>
<comment type="caution">
    <text evidence="5">The sequence shown here is derived from an EMBL/GenBank/DDBJ whole genome shotgun (WGS) entry which is preliminary data.</text>
</comment>
<dbReference type="CDD" id="cd05688">
    <property type="entry name" value="S1_RPS1_repeat_ec3"/>
    <property type="match status" value="1"/>
</dbReference>
<dbReference type="Gene3D" id="2.40.50.140">
    <property type="entry name" value="Nucleic acid-binding proteins"/>
    <property type="match status" value="4"/>
</dbReference>
<gene>
    <name evidence="5" type="primary">rpsA</name>
    <name evidence="5" type="ORF">GCM10008905_16230</name>
</gene>
<dbReference type="GO" id="GO:0005840">
    <property type="term" value="C:ribosome"/>
    <property type="evidence" value="ECO:0007669"/>
    <property type="project" value="UniProtKB-KW"/>
</dbReference>
<dbReference type="SUPFAM" id="SSF50249">
    <property type="entry name" value="Nucleic acid-binding proteins"/>
    <property type="match status" value="4"/>
</dbReference>
<feature type="domain" description="S1 motif" evidence="4">
    <location>
        <begin position="200"/>
        <end position="268"/>
    </location>
</feature>
<feature type="domain" description="S1 motif" evidence="4">
    <location>
        <begin position="283"/>
        <end position="352"/>
    </location>
</feature>
<evidence type="ECO:0000256" key="2">
    <source>
        <dbReference type="ARBA" id="ARBA00022980"/>
    </source>
</evidence>
<dbReference type="InterPro" id="IPR012340">
    <property type="entry name" value="NA-bd_OB-fold"/>
</dbReference>
<evidence type="ECO:0000259" key="4">
    <source>
        <dbReference type="PROSITE" id="PS50126"/>
    </source>
</evidence>
<dbReference type="SMART" id="SM00316">
    <property type="entry name" value="S1"/>
    <property type="match status" value="4"/>
</dbReference>
<dbReference type="PANTHER" id="PTHR10724">
    <property type="entry name" value="30S RIBOSOMAL PROTEIN S1"/>
    <property type="match status" value="1"/>
</dbReference>
<name>A0ABN1IY84_9CLOT</name>
<dbReference type="Pfam" id="PF00575">
    <property type="entry name" value="S1"/>
    <property type="match status" value="4"/>
</dbReference>
<proteinExistence type="inferred from homology"/>
<evidence type="ECO:0000313" key="6">
    <source>
        <dbReference type="Proteomes" id="UP001500339"/>
    </source>
</evidence>
<protein>
    <submittedName>
        <fullName evidence="5">30S ribosomal protein S1</fullName>
    </submittedName>
</protein>